<dbReference type="GO" id="GO:0009089">
    <property type="term" value="P:lysine biosynthetic process via diaminopimelate"/>
    <property type="evidence" value="ECO:0007669"/>
    <property type="project" value="UniProtKB-UniPathway"/>
</dbReference>
<dbReference type="Proteomes" id="UP000229681">
    <property type="component" value="Unassembled WGS sequence"/>
</dbReference>
<evidence type="ECO:0000256" key="4">
    <source>
        <dbReference type="ARBA" id="ARBA00022741"/>
    </source>
</evidence>
<organism evidence="12 13">
    <name type="scientific">Candidatus Thermofonsia Clade 1 bacterium</name>
    <dbReference type="NCBI Taxonomy" id="2364210"/>
    <lineage>
        <taxon>Bacteria</taxon>
        <taxon>Bacillati</taxon>
        <taxon>Chloroflexota</taxon>
        <taxon>Candidatus Thermofontia</taxon>
        <taxon>Candidatus Thermofonsia Clade 1</taxon>
    </lineage>
</organism>
<evidence type="ECO:0000256" key="9">
    <source>
        <dbReference type="RuleBase" id="RU003448"/>
    </source>
</evidence>
<dbReference type="GO" id="GO:0019877">
    <property type="term" value="P:diaminopimelate biosynthetic process"/>
    <property type="evidence" value="ECO:0007669"/>
    <property type="project" value="UniProtKB-KW"/>
</dbReference>
<keyword evidence="7" id="KW-0220">Diaminopimelate biosynthesis</keyword>
<dbReference type="InterPro" id="IPR036393">
    <property type="entry name" value="AceGlu_kinase-like_sf"/>
</dbReference>
<proteinExistence type="inferred from homology"/>
<gene>
    <name evidence="12" type="ORF">CUN49_10860</name>
</gene>
<dbReference type="InterPro" id="IPR001341">
    <property type="entry name" value="Asp_kinase"/>
</dbReference>
<evidence type="ECO:0000313" key="13">
    <source>
        <dbReference type="Proteomes" id="UP000229681"/>
    </source>
</evidence>
<evidence type="ECO:0000256" key="8">
    <source>
        <dbReference type="ARBA" id="ARBA00047872"/>
    </source>
</evidence>
<comment type="similarity">
    <text evidence="2 9">Belongs to the aspartokinase family.</text>
</comment>
<dbReference type="GO" id="GO:0004072">
    <property type="term" value="F:aspartate kinase activity"/>
    <property type="evidence" value="ECO:0007669"/>
    <property type="project" value="UniProtKB-EC"/>
</dbReference>
<comment type="pathway">
    <text evidence="10">Amino-acid biosynthesis; L-threonine biosynthesis; L-threonine from L-aspartate: step 1/5.</text>
</comment>
<evidence type="ECO:0000256" key="10">
    <source>
        <dbReference type="RuleBase" id="RU004249"/>
    </source>
</evidence>
<evidence type="ECO:0000256" key="1">
    <source>
        <dbReference type="ARBA" id="ARBA00004766"/>
    </source>
</evidence>
<dbReference type="InterPro" id="IPR001048">
    <property type="entry name" value="Asp/Glu/Uridylate_kinase"/>
</dbReference>
<dbReference type="UniPathway" id="UPA00051">
    <property type="reaction ID" value="UER00462"/>
</dbReference>
<dbReference type="PANTHER" id="PTHR21499:SF59">
    <property type="entry name" value="ASPARTOKINASE"/>
    <property type="match status" value="1"/>
</dbReference>
<dbReference type="EC" id="2.7.2.4" evidence="9"/>
<dbReference type="GO" id="GO:0005829">
    <property type="term" value="C:cytosol"/>
    <property type="evidence" value="ECO:0007669"/>
    <property type="project" value="TreeGrafter"/>
</dbReference>
<evidence type="ECO:0000313" key="12">
    <source>
        <dbReference type="EMBL" id="PJF35376.1"/>
    </source>
</evidence>
<dbReference type="GO" id="GO:0005524">
    <property type="term" value="F:ATP binding"/>
    <property type="evidence" value="ECO:0007669"/>
    <property type="project" value="UniProtKB-KW"/>
</dbReference>
<keyword evidence="5 9" id="KW-0418">Kinase</keyword>
<comment type="catalytic activity">
    <reaction evidence="8 9">
        <text>L-aspartate + ATP = 4-phospho-L-aspartate + ADP</text>
        <dbReference type="Rhea" id="RHEA:23776"/>
        <dbReference type="ChEBI" id="CHEBI:29991"/>
        <dbReference type="ChEBI" id="CHEBI:30616"/>
        <dbReference type="ChEBI" id="CHEBI:57535"/>
        <dbReference type="ChEBI" id="CHEBI:456216"/>
        <dbReference type="EC" id="2.7.2.4"/>
    </reaction>
</comment>
<sequence length="454" mass="49177">MALLVMKFGGSLTANAQQLRRVIQIIHAESLAWRRLVVVVSAMSGATDTLRRIVELAQQREVGAHRRLLAGLRADHIALIESLFPAGSARTHLLQLLDQQLFNLLALCEKVLHSGALSAHQRDAAMAIGERLMASIVATLAQQEGLPAALVHAESIIITDDVHQNAHPLRDLVDERAEHILLPLLDKGIIPILAGFIGATQNGETTTLGRGGSDLTATLLAAALGADEVWMWTSVDGIMSADPALVPNARVIPTLTYEEIGELAFFGARLLHPGAIEPLIQPKIPLRVRNPNNLDHDGTLVRADSPIDGKRVKAVTAVDGLYLARRNQPLDLVTFLAQVRKNVSSLMADPVIVAQSYRRAALVFVVPTSEGPQAVAEASRQLQALLTDWEIQPVKVIAAIGANVDLHLFLDKKIRLLASAFSANERRLIAVQPADVRAALQQLHRLTESDYSQS</sequence>
<dbReference type="UniPathway" id="UPA00034">
    <property type="reaction ID" value="UER00015"/>
</dbReference>
<accession>A0A2M8PCU4</accession>
<evidence type="ECO:0000256" key="7">
    <source>
        <dbReference type="ARBA" id="ARBA00022915"/>
    </source>
</evidence>
<comment type="pathway">
    <text evidence="10">Amino-acid biosynthesis; L-methionine biosynthesis via de novo pathway; L-homoserine from L-aspartate: step 1/3.</text>
</comment>
<dbReference type="GO" id="GO:0009088">
    <property type="term" value="P:threonine biosynthetic process"/>
    <property type="evidence" value="ECO:0007669"/>
    <property type="project" value="UniProtKB-UniPathway"/>
</dbReference>
<protein>
    <recommendedName>
        <fullName evidence="9">Aspartokinase</fullName>
        <ecNumber evidence="9">2.7.2.4</ecNumber>
    </recommendedName>
</protein>
<keyword evidence="4" id="KW-0547">Nucleotide-binding</keyword>
<keyword evidence="6" id="KW-0067">ATP-binding</keyword>
<feature type="domain" description="Aspartate/glutamate/uridylate kinase" evidence="11">
    <location>
        <begin position="3"/>
        <end position="290"/>
    </location>
</feature>
<dbReference type="Pfam" id="PF00696">
    <property type="entry name" value="AA_kinase"/>
    <property type="match status" value="1"/>
</dbReference>
<dbReference type="SUPFAM" id="SSF53633">
    <property type="entry name" value="Carbamate kinase-like"/>
    <property type="match status" value="1"/>
</dbReference>
<dbReference type="GO" id="GO:0009090">
    <property type="term" value="P:homoserine biosynthetic process"/>
    <property type="evidence" value="ECO:0007669"/>
    <property type="project" value="TreeGrafter"/>
</dbReference>
<evidence type="ECO:0000256" key="3">
    <source>
        <dbReference type="ARBA" id="ARBA00022679"/>
    </source>
</evidence>
<dbReference type="PIRSF" id="PIRSF000726">
    <property type="entry name" value="Asp_kin"/>
    <property type="match status" value="1"/>
</dbReference>
<dbReference type="AlphaFoldDB" id="A0A2M8PCU4"/>
<dbReference type="PANTHER" id="PTHR21499">
    <property type="entry name" value="ASPARTATE KINASE"/>
    <property type="match status" value="1"/>
</dbReference>
<keyword evidence="3 9" id="KW-0808">Transferase</keyword>
<dbReference type="NCBIfam" id="TIGR00657">
    <property type="entry name" value="asp_kinases"/>
    <property type="match status" value="1"/>
</dbReference>
<comment type="caution">
    <text evidence="12">The sequence shown here is derived from an EMBL/GenBank/DDBJ whole genome shotgun (WGS) entry which is preliminary data.</text>
</comment>
<dbReference type="UniPathway" id="UPA00050">
    <property type="reaction ID" value="UER00461"/>
</dbReference>
<dbReference type="EMBL" id="PGTM01000164">
    <property type="protein sequence ID" value="PJF35376.1"/>
    <property type="molecule type" value="Genomic_DNA"/>
</dbReference>
<name>A0A2M8PCU4_9CHLR</name>
<keyword evidence="10" id="KW-0028">Amino-acid biosynthesis</keyword>
<reference evidence="12 13" key="1">
    <citation type="submission" date="2017-11" db="EMBL/GenBank/DDBJ databases">
        <title>Evolution of Phototrophy in the Chloroflexi Phylum Driven by Horizontal Gene Transfer.</title>
        <authorList>
            <person name="Ward L.M."/>
            <person name="Hemp J."/>
            <person name="Shih P.M."/>
            <person name="Mcglynn S.E."/>
            <person name="Fischer W."/>
        </authorList>
    </citation>
    <scope>NUCLEOTIDE SEQUENCE [LARGE SCALE GENOMIC DNA]</scope>
    <source>
        <strain evidence="12">JP3_13</strain>
    </source>
</reference>
<comment type="pathway">
    <text evidence="1 10">Amino-acid biosynthesis; L-lysine biosynthesis via DAP pathway; (S)-tetrahydrodipicolinate from L-aspartate: step 1/4.</text>
</comment>
<evidence type="ECO:0000256" key="5">
    <source>
        <dbReference type="ARBA" id="ARBA00022777"/>
    </source>
</evidence>
<evidence type="ECO:0000259" key="11">
    <source>
        <dbReference type="Pfam" id="PF00696"/>
    </source>
</evidence>
<dbReference type="InterPro" id="IPR005260">
    <property type="entry name" value="Asp_kin_monofn"/>
</dbReference>
<dbReference type="Gene3D" id="3.40.1160.10">
    <property type="entry name" value="Acetylglutamate kinase-like"/>
    <property type="match status" value="1"/>
</dbReference>
<evidence type="ECO:0000256" key="2">
    <source>
        <dbReference type="ARBA" id="ARBA00010122"/>
    </source>
</evidence>
<evidence type="ECO:0000256" key="6">
    <source>
        <dbReference type="ARBA" id="ARBA00022840"/>
    </source>
</evidence>